<evidence type="ECO:0000313" key="2">
    <source>
        <dbReference type="EMBL" id="KTC81612.1"/>
    </source>
</evidence>
<evidence type="ECO:0000313" key="3">
    <source>
        <dbReference type="Proteomes" id="UP000054742"/>
    </source>
</evidence>
<feature type="region of interest" description="Disordered" evidence="1">
    <location>
        <begin position="372"/>
        <end position="435"/>
    </location>
</feature>
<accession>A0A0W0SDR4</accession>
<gene>
    <name evidence="2" type="ORF">Lbru_2132</name>
</gene>
<name>A0A0W0SDR4_9GAMM</name>
<comment type="caution">
    <text evidence="2">The sequence shown here is derived from an EMBL/GenBank/DDBJ whole genome shotgun (WGS) entry which is preliminary data.</text>
</comment>
<dbReference type="AlphaFoldDB" id="A0A0W0SDR4"/>
<dbReference type="EMBL" id="LNXV01000029">
    <property type="protein sequence ID" value="KTC81612.1"/>
    <property type="molecule type" value="Genomic_DNA"/>
</dbReference>
<dbReference type="OrthoDB" id="5636430at2"/>
<protein>
    <submittedName>
        <fullName evidence="2">Uncharacterized protein</fullName>
    </submittedName>
</protein>
<keyword evidence="3" id="KW-1185">Reference proteome</keyword>
<reference evidence="2 3" key="1">
    <citation type="submission" date="2015-11" db="EMBL/GenBank/DDBJ databases">
        <title>Genomic analysis of 38 Legionella species identifies large and diverse effector repertoires.</title>
        <authorList>
            <person name="Burstein D."/>
            <person name="Amaro F."/>
            <person name="Zusman T."/>
            <person name="Lifshitz Z."/>
            <person name="Cohen O."/>
            <person name="Gilbert J.A."/>
            <person name="Pupko T."/>
            <person name="Shuman H.A."/>
            <person name="Segal G."/>
        </authorList>
    </citation>
    <scope>NUCLEOTIDE SEQUENCE [LARGE SCALE GENOMIC DNA]</scope>
    <source>
        <strain evidence="2 3">ATCC 43878</strain>
    </source>
</reference>
<dbReference type="PATRIC" id="fig|29422.6.peg.2274"/>
<dbReference type="Proteomes" id="UP000054742">
    <property type="component" value="Unassembled WGS sequence"/>
</dbReference>
<evidence type="ECO:0000256" key="1">
    <source>
        <dbReference type="SAM" id="MobiDB-lite"/>
    </source>
</evidence>
<organism evidence="2 3">
    <name type="scientific">Legionella brunensis</name>
    <dbReference type="NCBI Taxonomy" id="29422"/>
    <lineage>
        <taxon>Bacteria</taxon>
        <taxon>Pseudomonadati</taxon>
        <taxon>Pseudomonadota</taxon>
        <taxon>Gammaproteobacteria</taxon>
        <taxon>Legionellales</taxon>
        <taxon>Legionellaceae</taxon>
        <taxon>Legionella</taxon>
    </lineage>
</organism>
<feature type="compositionally biased region" description="Polar residues" evidence="1">
    <location>
        <begin position="408"/>
        <end position="429"/>
    </location>
</feature>
<dbReference type="RefSeq" id="WP_058442117.1">
    <property type="nucleotide sequence ID" value="NZ_CAAAHU010000005.1"/>
</dbReference>
<proteinExistence type="predicted"/>
<sequence length="450" mass="51127">MSFYVNEKTKVIHKFRAGKIYQNTLETAGIKELEQNLPGSSITLTYLQDDRFFPLPEHPTAKPQRAGKICWYGAFKSEYFGPFFQGKRRQIEKIVSDYHKTCKQLEQLKTEENSFVDWFNDQLSLNNIQEAAPHISKDKVFASLLLQKHSFPANSTVPSLLQDFLECEIESDLTYFILNRQGKAIIAAAIEVSKQLHFDVVKAVSDVLQENNIGMSQQEMSPDELASYYDRSIIQHIWQFHYTPSSWHPAKGFEPLLDELRTGYFLAEIDYNLIKQFTTNPTLQFASAINEGYLVYEVAPTEVEEAGEDTHIIKIIGAESDNGGYLYFIDPNDASSPGQPRVVHRISKDLFYHVLLDVHGTSVENSMTATTFPPVLHRSKKGSDDPIASHSPKRIPKRQHSPKLGLHNLSNESNDVGQANSDVKQSNSPRLFRATKQKKIDTVTIQNFLP</sequence>
<feature type="compositionally biased region" description="Basic residues" evidence="1">
    <location>
        <begin position="391"/>
        <end position="401"/>
    </location>
</feature>